<protein>
    <submittedName>
        <fullName evidence="1">DOMON-like domain-containing protein</fullName>
    </submittedName>
</protein>
<name>A0A553WIG3_9SPHN</name>
<accession>A0A553WIG3</accession>
<proteinExistence type="predicted"/>
<dbReference type="AlphaFoldDB" id="A0A553WIG3"/>
<dbReference type="EMBL" id="VKKU01000001">
    <property type="protein sequence ID" value="TSB04471.1"/>
    <property type="molecule type" value="Genomic_DNA"/>
</dbReference>
<dbReference type="RefSeq" id="WP_143775359.1">
    <property type="nucleotide sequence ID" value="NZ_VKKU01000001.1"/>
</dbReference>
<dbReference type="OrthoDB" id="190583at2"/>
<evidence type="ECO:0000313" key="2">
    <source>
        <dbReference type="Proteomes" id="UP000320160"/>
    </source>
</evidence>
<comment type="caution">
    <text evidence="1">The sequence shown here is derived from an EMBL/GenBank/DDBJ whole genome shotgun (WGS) entry which is preliminary data.</text>
</comment>
<sequence length="186" mass="20271">MANISIEEIALACHPATQSIQADAIRVSLSRGRGGALVLRYHVDCDPSSLEISGKMPPERTDELWKTTCFELFVRREGSDAYLEYNFAPSTQWAAYGFDAYRAGMSDLVTDRPHISSKAGEAHFALEAELALPEIWSGGPLLIGITAVIAESGGTKSYWALAHPDGKPDFHHRDCFALYLEAPSAA</sequence>
<dbReference type="Proteomes" id="UP000320160">
    <property type="component" value="Unassembled WGS sequence"/>
</dbReference>
<dbReference type="CDD" id="cd09627">
    <property type="entry name" value="DOMON_murB_like"/>
    <property type="match status" value="1"/>
</dbReference>
<evidence type="ECO:0000313" key="1">
    <source>
        <dbReference type="EMBL" id="TSB04471.1"/>
    </source>
</evidence>
<keyword evidence="2" id="KW-1185">Reference proteome</keyword>
<gene>
    <name evidence="1" type="ORF">FOM92_03340</name>
</gene>
<reference evidence="1 2" key="1">
    <citation type="submission" date="2019-07" db="EMBL/GenBank/DDBJ databases">
        <authorList>
            <person name="Park M."/>
        </authorList>
    </citation>
    <scope>NUCLEOTIDE SEQUENCE [LARGE SCALE GENOMIC DNA]</scope>
    <source>
        <strain evidence="1 2">KCTC32445</strain>
    </source>
</reference>
<organism evidence="1 2">
    <name type="scientific">Sphingorhabdus contaminans</name>
    <dbReference type="NCBI Taxonomy" id="1343899"/>
    <lineage>
        <taxon>Bacteria</taxon>
        <taxon>Pseudomonadati</taxon>
        <taxon>Pseudomonadota</taxon>
        <taxon>Alphaproteobacteria</taxon>
        <taxon>Sphingomonadales</taxon>
        <taxon>Sphingomonadaceae</taxon>
        <taxon>Sphingorhabdus</taxon>
    </lineage>
</organism>